<dbReference type="Gene3D" id="3.20.20.30">
    <property type="entry name" value="Luciferase-like domain"/>
    <property type="match status" value="1"/>
</dbReference>
<sequence length="368" mass="39460">MSAIPLGVLDLVPIPSGATPAEALRNSVDLARHAERLGYARYWFAEHHLNPGVAGTSPAVVLALTASATSAIRLGSGAVQLGHRTALSTVEEFGLIDALHPGRLDLGLGRSGGRPPGQPAQSPPRAPSNGLLIPPRFNPDHLLGSPRIALQRKLLMLPNAESQDYAEQMDDVLALLAGTYRSPEGIEAHAVPGEGADVEVWILGSSGGQSAEVAGDRGLRFAANYHVSPATVLEAVDGYRAFFRPSEVLDTPYVSVSADVVVAEDDETARELAEGYGLWVRSIRTAEGAIEYPTLKEARAHDWTDADRALVQDRVDTQFVGSPGKVADQLQQLQEATGADELLITTMTHEHADRVRSYRLLAEEWARR</sequence>
<dbReference type="InterPro" id="IPR011251">
    <property type="entry name" value="Luciferase-like_dom"/>
</dbReference>
<dbReference type="EMBL" id="JACMSF010000039">
    <property type="protein sequence ID" value="MBC2905713.1"/>
    <property type="molecule type" value="Genomic_DNA"/>
</dbReference>
<dbReference type="CDD" id="cd00347">
    <property type="entry name" value="Flavin_utilizing_monoxygenases"/>
    <property type="match status" value="1"/>
</dbReference>
<protein>
    <submittedName>
        <fullName evidence="3">LLM class flavin-dependent oxidoreductase</fullName>
    </submittedName>
</protein>
<proteinExistence type="predicted"/>
<dbReference type="Pfam" id="PF00296">
    <property type="entry name" value="Bac_luciferase"/>
    <property type="match status" value="2"/>
</dbReference>
<organism evidence="3 4">
    <name type="scientific">Streptomyces cupreus</name>
    <dbReference type="NCBI Taxonomy" id="2759956"/>
    <lineage>
        <taxon>Bacteria</taxon>
        <taxon>Bacillati</taxon>
        <taxon>Actinomycetota</taxon>
        <taxon>Actinomycetes</taxon>
        <taxon>Kitasatosporales</taxon>
        <taxon>Streptomycetaceae</taxon>
        <taxon>Streptomyces</taxon>
    </lineage>
</organism>
<dbReference type="AlphaFoldDB" id="A0A7X1J7L8"/>
<evidence type="ECO:0000256" key="1">
    <source>
        <dbReference type="SAM" id="MobiDB-lite"/>
    </source>
</evidence>
<feature type="domain" description="Luciferase-like" evidence="2">
    <location>
        <begin position="177"/>
        <end position="337"/>
    </location>
</feature>
<dbReference type="PANTHER" id="PTHR30137">
    <property type="entry name" value="LUCIFERASE-LIKE MONOOXYGENASE"/>
    <property type="match status" value="1"/>
</dbReference>
<evidence type="ECO:0000313" key="3">
    <source>
        <dbReference type="EMBL" id="MBC2905713.1"/>
    </source>
</evidence>
<dbReference type="GO" id="GO:0016705">
    <property type="term" value="F:oxidoreductase activity, acting on paired donors, with incorporation or reduction of molecular oxygen"/>
    <property type="evidence" value="ECO:0007669"/>
    <property type="project" value="InterPro"/>
</dbReference>
<dbReference type="InterPro" id="IPR036661">
    <property type="entry name" value="Luciferase-like_sf"/>
</dbReference>
<keyword evidence="4" id="KW-1185">Reference proteome</keyword>
<dbReference type="InterPro" id="IPR050766">
    <property type="entry name" value="Bact_Lucif_Oxidored"/>
</dbReference>
<dbReference type="PANTHER" id="PTHR30137:SF6">
    <property type="entry name" value="LUCIFERASE-LIKE MONOOXYGENASE"/>
    <property type="match status" value="1"/>
</dbReference>
<evidence type="ECO:0000313" key="4">
    <source>
        <dbReference type="Proteomes" id="UP000584670"/>
    </source>
</evidence>
<accession>A0A7X1J7L8</accession>
<reference evidence="3 4" key="1">
    <citation type="submission" date="2020-08" db="EMBL/GenBank/DDBJ databases">
        <title>Streptomyces sp. PSKA01 genome sequencing and assembly.</title>
        <authorList>
            <person name="Mandal S."/>
            <person name="Maiti P.K."/>
            <person name="Das P."/>
        </authorList>
    </citation>
    <scope>NUCLEOTIDE SEQUENCE [LARGE SCALE GENOMIC DNA]</scope>
    <source>
        <strain evidence="3 4">PSKA01</strain>
    </source>
</reference>
<name>A0A7X1J7L8_9ACTN</name>
<evidence type="ECO:0000259" key="2">
    <source>
        <dbReference type="Pfam" id="PF00296"/>
    </source>
</evidence>
<feature type="region of interest" description="Disordered" evidence="1">
    <location>
        <begin position="106"/>
        <end position="132"/>
    </location>
</feature>
<dbReference type="GO" id="GO:0005829">
    <property type="term" value="C:cytosol"/>
    <property type="evidence" value="ECO:0007669"/>
    <property type="project" value="TreeGrafter"/>
</dbReference>
<feature type="compositionally biased region" description="Pro residues" evidence="1">
    <location>
        <begin position="116"/>
        <end position="126"/>
    </location>
</feature>
<gene>
    <name evidence="3" type="ORF">H4N64_29910</name>
</gene>
<dbReference type="SUPFAM" id="SSF51679">
    <property type="entry name" value="Bacterial luciferase-like"/>
    <property type="match status" value="1"/>
</dbReference>
<dbReference type="Proteomes" id="UP000584670">
    <property type="component" value="Unassembled WGS sequence"/>
</dbReference>
<dbReference type="RefSeq" id="WP_186285558.1">
    <property type="nucleotide sequence ID" value="NZ_JACMSF010000039.1"/>
</dbReference>
<comment type="caution">
    <text evidence="3">The sequence shown here is derived from an EMBL/GenBank/DDBJ whole genome shotgun (WGS) entry which is preliminary data.</text>
</comment>
<feature type="domain" description="Luciferase-like" evidence="2">
    <location>
        <begin position="7"/>
        <end position="115"/>
    </location>
</feature>